<comment type="caution">
    <text evidence="3">The sequence shown here is derived from an EMBL/GenBank/DDBJ whole genome shotgun (WGS) entry which is preliminary data.</text>
</comment>
<evidence type="ECO:0000256" key="1">
    <source>
        <dbReference type="SAM" id="MobiDB-lite"/>
    </source>
</evidence>
<feature type="compositionally biased region" description="Basic and acidic residues" evidence="1">
    <location>
        <begin position="9"/>
        <end position="26"/>
    </location>
</feature>
<keyword evidence="2" id="KW-1133">Transmembrane helix</keyword>
<dbReference type="Proteomes" id="UP000518300">
    <property type="component" value="Unassembled WGS sequence"/>
</dbReference>
<feature type="transmembrane region" description="Helical" evidence="2">
    <location>
        <begin position="105"/>
        <end position="128"/>
    </location>
</feature>
<keyword evidence="4" id="KW-1185">Reference proteome</keyword>
<keyword evidence="2" id="KW-0472">Membrane</keyword>
<evidence type="ECO:0000313" key="3">
    <source>
        <dbReference type="EMBL" id="NMO19312.1"/>
    </source>
</evidence>
<dbReference type="EMBL" id="JABBJJ010000178">
    <property type="protein sequence ID" value="NMO19312.1"/>
    <property type="molecule type" value="Genomic_DNA"/>
</dbReference>
<accession>A0A848LNS8</accession>
<feature type="region of interest" description="Disordered" evidence="1">
    <location>
        <begin position="1"/>
        <end position="26"/>
    </location>
</feature>
<reference evidence="3 4" key="1">
    <citation type="submission" date="2020-04" db="EMBL/GenBank/DDBJ databases">
        <title>Draft genome of Pyxidicoccus fallax type strain.</title>
        <authorList>
            <person name="Whitworth D.E."/>
        </authorList>
    </citation>
    <scope>NUCLEOTIDE SEQUENCE [LARGE SCALE GENOMIC DNA]</scope>
    <source>
        <strain evidence="3 4">DSM 14698</strain>
    </source>
</reference>
<evidence type="ECO:0000256" key="2">
    <source>
        <dbReference type="SAM" id="Phobius"/>
    </source>
</evidence>
<gene>
    <name evidence="3" type="ORF">HG543_31240</name>
</gene>
<dbReference type="Pfam" id="PF07332">
    <property type="entry name" value="Phage_holin_3_6"/>
    <property type="match status" value="1"/>
</dbReference>
<sequence>MDPTIPHQADGERFRPNGDGASDTRRVSADGFGGRGFGELFSEFMEQGRRLLRAEMTLARAELRTEAKKASAGAGLLAGGGVVLLLGALTFVAFLVAALATALPVWASALIVAVVLLAVGGAVAWAGLGRLKHIHGPQRTIQTLKEDGQWASRTAHSMKSQMHGHA</sequence>
<keyword evidence="2" id="KW-0812">Transmembrane</keyword>
<name>A0A848LNS8_9BACT</name>
<proteinExistence type="predicted"/>
<feature type="transmembrane region" description="Helical" evidence="2">
    <location>
        <begin position="74"/>
        <end position="99"/>
    </location>
</feature>
<dbReference type="RefSeq" id="WP_169348564.1">
    <property type="nucleotide sequence ID" value="NZ_JABBJJ010000178.1"/>
</dbReference>
<organism evidence="3 4">
    <name type="scientific">Pyxidicoccus fallax</name>
    <dbReference type="NCBI Taxonomy" id="394095"/>
    <lineage>
        <taxon>Bacteria</taxon>
        <taxon>Pseudomonadati</taxon>
        <taxon>Myxococcota</taxon>
        <taxon>Myxococcia</taxon>
        <taxon>Myxococcales</taxon>
        <taxon>Cystobacterineae</taxon>
        <taxon>Myxococcaceae</taxon>
        <taxon>Pyxidicoccus</taxon>
    </lineage>
</organism>
<dbReference type="InterPro" id="IPR009937">
    <property type="entry name" value="Phage_holin_3_6"/>
</dbReference>
<protein>
    <submittedName>
        <fullName evidence="3">Phage holin family protein</fullName>
    </submittedName>
</protein>
<dbReference type="AlphaFoldDB" id="A0A848LNS8"/>
<evidence type="ECO:0000313" key="4">
    <source>
        <dbReference type="Proteomes" id="UP000518300"/>
    </source>
</evidence>